<evidence type="ECO:0000313" key="3">
    <source>
        <dbReference type="Proteomes" id="UP001482620"/>
    </source>
</evidence>
<keyword evidence="1" id="KW-1133">Transmembrane helix</keyword>
<name>A0ABV0TT77_9TELE</name>
<keyword evidence="3" id="KW-1185">Reference proteome</keyword>
<feature type="transmembrane region" description="Helical" evidence="1">
    <location>
        <begin position="25"/>
        <end position="46"/>
    </location>
</feature>
<evidence type="ECO:0000313" key="2">
    <source>
        <dbReference type="EMBL" id="MEQ2235093.1"/>
    </source>
</evidence>
<gene>
    <name evidence="2" type="ORF">ILYODFUR_038118</name>
</gene>
<keyword evidence="1" id="KW-0472">Membrane</keyword>
<protein>
    <recommendedName>
        <fullName evidence="4">Secreted protein</fullName>
    </recommendedName>
</protein>
<keyword evidence="1" id="KW-0812">Transmembrane</keyword>
<evidence type="ECO:0000256" key="1">
    <source>
        <dbReference type="SAM" id="Phobius"/>
    </source>
</evidence>
<proteinExistence type="predicted"/>
<dbReference type="EMBL" id="JAHRIQ010043834">
    <property type="protein sequence ID" value="MEQ2235093.1"/>
    <property type="molecule type" value="Genomic_DNA"/>
</dbReference>
<evidence type="ECO:0008006" key="4">
    <source>
        <dbReference type="Google" id="ProtNLM"/>
    </source>
</evidence>
<dbReference type="Proteomes" id="UP001482620">
    <property type="component" value="Unassembled WGS sequence"/>
</dbReference>
<reference evidence="2 3" key="1">
    <citation type="submission" date="2021-06" db="EMBL/GenBank/DDBJ databases">
        <authorList>
            <person name="Palmer J.M."/>
        </authorList>
    </citation>
    <scope>NUCLEOTIDE SEQUENCE [LARGE SCALE GENOMIC DNA]</scope>
    <source>
        <strain evidence="3">if_2019</strain>
        <tissue evidence="2">Muscle</tissue>
    </source>
</reference>
<sequence>MTCFSPMKGFPFCCSCSSTLHSTCYFLFFIFSLFSVEPLFAVQLFASSSPHIPRKLHYVLLHNYNILVQLQLHSFHIHGLQNIEHISFFLSTFYQHVHDS</sequence>
<organism evidence="2 3">
    <name type="scientific">Ilyodon furcidens</name>
    <name type="common">goldbreast splitfin</name>
    <dbReference type="NCBI Taxonomy" id="33524"/>
    <lineage>
        <taxon>Eukaryota</taxon>
        <taxon>Metazoa</taxon>
        <taxon>Chordata</taxon>
        <taxon>Craniata</taxon>
        <taxon>Vertebrata</taxon>
        <taxon>Euteleostomi</taxon>
        <taxon>Actinopterygii</taxon>
        <taxon>Neopterygii</taxon>
        <taxon>Teleostei</taxon>
        <taxon>Neoteleostei</taxon>
        <taxon>Acanthomorphata</taxon>
        <taxon>Ovalentaria</taxon>
        <taxon>Atherinomorphae</taxon>
        <taxon>Cyprinodontiformes</taxon>
        <taxon>Goodeidae</taxon>
        <taxon>Ilyodon</taxon>
    </lineage>
</organism>
<comment type="caution">
    <text evidence="2">The sequence shown here is derived from an EMBL/GenBank/DDBJ whole genome shotgun (WGS) entry which is preliminary data.</text>
</comment>
<accession>A0ABV0TT77</accession>